<organism evidence="1 2">
    <name type="scientific">Mycolicibacterium holsaticum</name>
    <dbReference type="NCBI Taxonomy" id="152142"/>
    <lineage>
        <taxon>Bacteria</taxon>
        <taxon>Bacillati</taxon>
        <taxon>Actinomycetota</taxon>
        <taxon>Actinomycetes</taxon>
        <taxon>Mycobacteriales</taxon>
        <taxon>Mycobacteriaceae</taxon>
        <taxon>Mycolicibacterium</taxon>
    </lineage>
</organism>
<dbReference type="InterPro" id="IPR036412">
    <property type="entry name" value="HAD-like_sf"/>
</dbReference>
<evidence type="ECO:0008006" key="3">
    <source>
        <dbReference type="Google" id="ProtNLM"/>
    </source>
</evidence>
<name>A0A1E3R403_9MYCO</name>
<dbReference type="SUPFAM" id="SSF56784">
    <property type="entry name" value="HAD-like"/>
    <property type="match status" value="1"/>
</dbReference>
<reference evidence="2" key="1">
    <citation type="submission" date="2016-09" db="EMBL/GenBank/DDBJ databases">
        <authorList>
            <person name="Greninger A.L."/>
            <person name="Jerome K.R."/>
            <person name="Mcnair B."/>
            <person name="Wallis C."/>
            <person name="Fang F."/>
        </authorList>
    </citation>
    <scope>NUCLEOTIDE SEQUENCE [LARGE SCALE GENOMIC DNA]</scope>
    <source>
        <strain evidence="2">M7</strain>
    </source>
</reference>
<dbReference type="AlphaFoldDB" id="A0A1E3R403"/>
<evidence type="ECO:0000313" key="2">
    <source>
        <dbReference type="Proteomes" id="UP000094243"/>
    </source>
</evidence>
<dbReference type="Gene3D" id="3.40.50.1000">
    <property type="entry name" value="HAD superfamily/HAD-like"/>
    <property type="match status" value="1"/>
</dbReference>
<dbReference type="Proteomes" id="UP000094243">
    <property type="component" value="Unassembled WGS sequence"/>
</dbReference>
<accession>A0A1E3R403</accession>
<dbReference type="EMBL" id="MIGZ01000266">
    <property type="protein sequence ID" value="ODQ84554.1"/>
    <property type="molecule type" value="Genomic_DNA"/>
</dbReference>
<keyword evidence="2" id="KW-1185">Reference proteome</keyword>
<sequence length="97" mass="9973">MKTPVTIDPRRHDAVIFDLDGVVTDTASMPGAGRKSVFDSTVELVRRLAAAGVRTALCSSNGDSEHVVRLAGLGDLFTDGPTADPLGLSGAPDPAAK</sequence>
<evidence type="ECO:0000313" key="1">
    <source>
        <dbReference type="EMBL" id="ODQ84554.1"/>
    </source>
</evidence>
<comment type="caution">
    <text evidence="1">The sequence shown here is derived from an EMBL/GenBank/DDBJ whole genome shotgun (WGS) entry which is preliminary data.</text>
</comment>
<dbReference type="InterPro" id="IPR023214">
    <property type="entry name" value="HAD_sf"/>
</dbReference>
<protein>
    <recommendedName>
        <fullName evidence="3">Haloacid dehalogenase</fullName>
    </recommendedName>
</protein>
<proteinExistence type="predicted"/>
<gene>
    <name evidence="1" type="ORF">BHQ17_26825</name>
</gene>